<dbReference type="EMBL" id="HACA01006530">
    <property type="protein sequence ID" value="CDW23891.1"/>
    <property type="molecule type" value="Transcribed_RNA"/>
</dbReference>
<accession>A0A0K2TEM3</accession>
<protein>
    <submittedName>
        <fullName evidence="2">Uncharacterized protein</fullName>
    </submittedName>
</protein>
<dbReference type="AlphaFoldDB" id="A0A0K2TEM3"/>
<reference evidence="2" key="1">
    <citation type="submission" date="2014-05" db="EMBL/GenBank/DDBJ databases">
        <authorList>
            <person name="Chronopoulou M."/>
        </authorList>
    </citation>
    <scope>NUCLEOTIDE SEQUENCE</scope>
    <source>
        <tissue evidence="2">Whole organism</tissue>
    </source>
</reference>
<keyword evidence="1" id="KW-0472">Membrane</keyword>
<evidence type="ECO:0000313" key="2">
    <source>
        <dbReference type="EMBL" id="CDW23891.1"/>
    </source>
</evidence>
<feature type="transmembrane region" description="Helical" evidence="1">
    <location>
        <begin position="14"/>
        <end position="33"/>
    </location>
</feature>
<keyword evidence="1" id="KW-0812">Transmembrane</keyword>
<evidence type="ECO:0000256" key="1">
    <source>
        <dbReference type="SAM" id="Phobius"/>
    </source>
</evidence>
<sequence length="71" mass="8257">KNLSCPKDTHARELYPINIFVYVIIIVHSRINIMGRFVPSLRDFFFFTSLYILFQGLIFIITIIGTFGSEV</sequence>
<name>A0A0K2TEM3_LEPSM</name>
<feature type="transmembrane region" description="Helical" evidence="1">
    <location>
        <begin position="45"/>
        <end position="68"/>
    </location>
</feature>
<organism evidence="2">
    <name type="scientific">Lepeophtheirus salmonis</name>
    <name type="common">Salmon louse</name>
    <name type="synonym">Caligus salmonis</name>
    <dbReference type="NCBI Taxonomy" id="72036"/>
    <lineage>
        <taxon>Eukaryota</taxon>
        <taxon>Metazoa</taxon>
        <taxon>Ecdysozoa</taxon>
        <taxon>Arthropoda</taxon>
        <taxon>Crustacea</taxon>
        <taxon>Multicrustacea</taxon>
        <taxon>Hexanauplia</taxon>
        <taxon>Copepoda</taxon>
        <taxon>Siphonostomatoida</taxon>
        <taxon>Caligidae</taxon>
        <taxon>Lepeophtheirus</taxon>
    </lineage>
</organism>
<keyword evidence="1" id="KW-1133">Transmembrane helix</keyword>
<feature type="non-terminal residue" evidence="2">
    <location>
        <position position="1"/>
    </location>
</feature>
<proteinExistence type="predicted"/>